<protein>
    <submittedName>
        <fullName evidence="5">LuxR C-terminal-related transcriptional regulator</fullName>
    </submittedName>
</protein>
<evidence type="ECO:0000313" key="6">
    <source>
        <dbReference type="Proteomes" id="UP001521150"/>
    </source>
</evidence>
<dbReference type="InterPro" id="IPR011990">
    <property type="entry name" value="TPR-like_helical_dom_sf"/>
</dbReference>
<keyword evidence="2" id="KW-0238">DNA-binding</keyword>
<name>A0ABS8ZV71_9PSEU</name>
<gene>
    <name evidence="5" type="ORF">LWC34_53635</name>
</gene>
<evidence type="ECO:0000256" key="1">
    <source>
        <dbReference type="ARBA" id="ARBA00023015"/>
    </source>
</evidence>
<dbReference type="RefSeq" id="WP_233734346.1">
    <property type="nucleotide sequence ID" value="NZ_JAJVCN010000005.1"/>
</dbReference>
<dbReference type="PROSITE" id="PS00622">
    <property type="entry name" value="HTH_LUXR_1"/>
    <property type="match status" value="1"/>
</dbReference>
<dbReference type="SMART" id="SM00421">
    <property type="entry name" value="HTH_LUXR"/>
    <property type="match status" value="1"/>
</dbReference>
<dbReference type="PROSITE" id="PS50043">
    <property type="entry name" value="HTH_LUXR_2"/>
    <property type="match status" value="1"/>
</dbReference>
<evidence type="ECO:0000256" key="3">
    <source>
        <dbReference type="ARBA" id="ARBA00023163"/>
    </source>
</evidence>
<dbReference type="EMBL" id="JAJVCN010000005">
    <property type="protein sequence ID" value="MCE7011601.1"/>
    <property type="molecule type" value="Genomic_DNA"/>
</dbReference>
<keyword evidence="3" id="KW-0804">Transcription</keyword>
<sequence length="552" mass="59091">MNALWKDGLTSRVGLAELPADAVDQLLDHAFGDRLAPVSRRQLHRVSAGNPLLLREILLAGLDTGELRHRHGAWRWTGEVRATTRLAEVVAARLGSVPDTVYAALEVVAGGEPVPLALLERLVGAEAVATAGRKGLVTTESTGRRLVAQLSHPLYGEVIRSTMAASRARSVAGQLADAMTSTAMRRRDDALRVGTFQSQSGRTGDPAILLEAAKQAKDRFDHELAERLARWAHDSGAGWAAEQLLAEVLLDHGRYEELTVPGSPGAGAVAKARGELDVAAASFREVLALMPNYDTFRLAATCLAELAGARALAGDHRQARRLLDRADAHTSRLFQPWIELNRAWAYAASGEISRAAAHARDTAEAARGNGLPTTEALALYDVARLGEPRTVYIRLSELATELTCDVGTALADAACALVDNDHVRLTRAADGFERLGMLLHAAEALVTAARMAHEAGAHTRATAATSRANNLMRLLPKARTPMLATTGLPAMLTPREREVALLAAQGQSSRWIAARLHLSVRTVDNYLGRAYAKLGVTSRTELGPLLSPQAPE</sequence>
<dbReference type="InterPro" id="IPR036388">
    <property type="entry name" value="WH-like_DNA-bd_sf"/>
</dbReference>
<dbReference type="SUPFAM" id="SSF48452">
    <property type="entry name" value="TPR-like"/>
    <property type="match status" value="1"/>
</dbReference>
<dbReference type="PANTHER" id="PTHR44688:SF16">
    <property type="entry name" value="DNA-BINDING TRANSCRIPTIONAL ACTIVATOR DEVR_DOSR"/>
    <property type="match status" value="1"/>
</dbReference>
<dbReference type="Proteomes" id="UP001521150">
    <property type="component" value="Unassembled WGS sequence"/>
</dbReference>
<dbReference type="Pfam" id="PF00196">
    <property type="entry name" value="GerE"/>
    <property type="match status" value="1"/>
</dbReference>
<comment type="caution">
    <text evidence="5">The sequence shown here is derived from an EMBL/GenBank/DDBJ whole genome shotgun (WGS) entry which is preliminary data.</text>
</comment>
<organism evidence="5 6">
    <name type="scientific">Kibdelosporangium philippinense</name>
    <dbReference type="NCBI Taxonomy" id="211113"/>
    <lineage>
        <taxon>Bacteria</taxon>
        <taxon>Bacillati</taxon>
        <taxon>Actinomycetota</taxon>
        <taxon>Actinomycetes</taxon>
        <taxon>Pseudonocardiales</taxon>
        <taxon>Pseudonocardiaceae</taxon>
        <taxon>Kibdelosporangium</taxon>
    </lineage>
</organism>
<dbReference type="CDD" id="cd06170">
    <property type="entry name" value="LuxR_C_like"/>
    <property type="match status" value="1"/>
</dbReference>
<evidence type="ECO:0000256" key="2">
    <source>
        <dbReference type="ARBA" id="ARBA00023125"/>
    </source>
</evidence>
<dbReference type="Gene3D" id="1.10.10.10">
    <property type="entry name" value="Winged helix-like DNA-binding domain superfamily/Winged helix DNA-binding domain"/>
    <property type="match status" value="1"/>
</dbReference>
<dbReference type="Gene3D" id="1.25.40.10">
    <property type="entry name" value="Tetratricopeptide repeat domain"/>
    <property type="match status" value="1"/>
</dbReference>
<evidence type="ECO:0000259" key="4">
    <source>
        <dbReference type="PROSITE" id="PS50043"/>
    </source>
</evidence>
<dbReference type="InterPro" id="IPR000792">
    <property type="entry name" value="Tscrpt_reg_LuxR_C"/>
</dbReference>
<evidence type="ECO:0000313" key="5">
    <source>
        <dbReference type="EMBL" id="MCE7011601.1"/>
    </source>
</evidence>
<keyword evidence="6" id="KW-1185">Reference proteome</keyword>
<dbReference type="SUPFAM" id="SSF46894">
    <property type="entry name" value="C-terminal effector domain of the bipartite response regulators"/>
    <property type="match status" value="1"/>
</dbReference>
<dbReference type="PANTHER" id="PTHR44688">
    <property type="entry name" value="DNA-BINDING TRANSCRIPTIONAL ACTIVATOR DEVR_DOSR"/>
    <property type="match status" value="1"/>
</dbReference>
<reference evidence="5 6" key="1">
    <citation type="submission" date="2021-12" db="EMBL/GenBank/DDBJ databases">
        <title>Genome sequence of Kibdelosporangium philippinense ATCC 49844.</title>
        <authorList>
            <person name="Fedorov E.A."/>
            <person name="Omeragic M."/>
            <person name="Shalygina K.F."/>
            <person name="Maclea K.S."/>
        </authorList>
    </citation>
    <scope>NUCLEOTIDE SEQUENCE [LARGE SCALE GENOMIC DNA]</scope>
    <source>
        <strain evidence="5 6">ATCC 49844</strain>
    </source>
</reference>
<keyword evidence="1" id="KW-0805">Transcription regulation</keyword>
<dbReference type="PRINTS" id="PR00038">
    <property type="entry name" value="HTHLUXR"/>
</dbReference>
<accession>A0ABS8ZV71</accession>
<proteinExistence type="predicted"/>
<feature type="domain" description="HTH luxR-type" evidence="4">
    <location>
        <begin position="485"/>
        <end position="550"/>
    </location>
</feature>
<dbReference type="InterPro" id="IPR016032">
    <property type="entry name" value="Sig_transdc_resp-reg_C-effctor"/>
</dbReference>